<dbReference type="AlphaFoldDB" id="A0A0M6YGC6"/>
<name>A0A0M6YGC6_9RHOB</name>
<feature type="signal peptide" evidence="1">
    <location>
        <begin position="1"/>
        <end position="22"/>
    </location>
</feature>
<proteinExistence type="predicted"/>
<reference evidence="2 3" key="1">
    <citation type="submission" date="2015-07" db="EMBL/GenBank/DDBJ databases">
        <authorList>
            <person name="Noorani M."/>
        </authorList>
    </citation>
    <scope>NUCLEOTIDE SEQUENCE [LARGE SCALE GENOMIC DNA]</scope>
    <source>
        <strain evidence="2 3">CECT 7802</strain>
    </source>
</reference>
<gene>
    <name evidence="2" type="ORF">JDO7802_00740</name>
</gene>
<dbReference type="RefSeq" id="WP_144430499.1">
    <property type="nucleotide sequence ID" value="NZ_CXSU01000005.1"/>
</dbReference>
<dbReference type="InterPro" id="IPR019225">
    <property type="entry name" value="DUF2155"/>
</dbReference>
<evidence type="ECO:0000256" key="1">
    <source>
        <dbReference type="SAM" id="SignalP"/>
    </source>
</evidence>
<dbReference type="EMBL" id="CXSU01000005">
    <property type="protein sequence ID" value="CTQ48735.1"/>
    <property type="molecule type" value="Genomic_DNA"/>
</dbReference>
<evidence type="ECO:0000313" key="2">
    <source>
        <dbReference type="EMBL" id="CTQ48735.1"/>
    </source>
</evidence>
<sequence length="133" mass="14373">MEPRVIRALTVLLLLTASAAQAQVRLDTGTATRTGQGLGAVLRTLDKVSGEVVDVEMAIGQTMAYGVLQVTLHECRYPSNNRGGDAFALIQVVDAREVKELFAGWMIASSPALNALEHRRYDVWVLSCLTASD</sequence>
<accession>A0A0M6YGC6</accession>
<keyword evidence="3" id="KW-1185">Reference proteome</keyword>
<evidence type="ECO:0008006" key="4">
    <source>
        <dbReference type="Google" id="ProtNLM"/>
    </source>
</evidence>
<evidence type="ECO:0000313" key="3">
    <source>
        <dbReference type="Proteomes" id="UP000049222"/>
    </source>
</evidence>
<dbReference type="Pfam" id="PF09923">
    <property type="entry name" value="DUF2155"/>
    <property type="match status" value="1"/>
</dbReference>
<dbReference type="OrthoDB" id="9810376at2"/>
<organism evidence="2 3">
    <name type="scientific">Jannaschia donghaensis</name>
    <dbReference type="NCBI Taxonomy" id="420998"/>
    <lineage>
        <taxon>Bacteria</taxon>
        <taxon>Pseudomonadati</taxon>
        <taxon>Pseudomonadota</taxon>
        <taxon>Alphaproteobacteria</taxon>
        <taxon>Rhodobacterales</taxon>
        <taxon>Roseobacteraceae</taxon>
        <taxon>Jannaschia</taxon>
    </lineage>
</organism>
<keyword evidence="1" id="KW-0732">Signal</keyword>
<feature type="chain" id="PRO_5005807856" description="DUF2155 domain-containing protein" evidence="1">
    <location>
        <begin position="23"/>
        <end position="133"/>
    </location>
</feature>
<protein>
    <recommendedName>
        <fullName evidence="4">DUF2155 domain-containing protein</fullName>
    </recommendedName>
</protein>
<dbReference type="Proteomes" id="UP000049222">
    <property type="component" value="Unassembled WGS sequence"/>
</dbReference>
<dbReference type="STRING" id="420998.JDO7802_00740"/>